<name>A0A9Q1HFV7_HOLLE</name>
<evidence type="ECO:0000256" key="2">
    <source>
        <dbReference type="SAM" id="MobiDB-lite"/>
    </source>
</evidence>
<dbReference type="InterPro" id="IPR017896">
    <property type="entry name" value="4Fe4S_Fe-S-bd"/>
</dbReference>
<dbReference type="InterPro" id="IPR036397">
    <property type="entry name" value="RNaseH_sf"/>
</dbReference>
<dbReference type="GO" id="GO:0008270">
    <property type="term" value="F:zinc ion binding"/>
    <property type="evidence" value="ECO:0007669"/>
    <property type="project" value="UniProtKB-KW"/>
</dbReference>
<organism evidence="6 7">
    <name type="scientific">Holothuria leucospilota</name>
    <name type="common">Black long sea cucumber</name>
    <name type="synonym">Mertensiothuria leucospilota</name>
    <dbReference type="NCBI Taxonomy" id="206669"/>
    <lineage>
        <taxon>Eukaryota</taxon>
        <taxon>Metazoa</taxon>
        <taxon>Echinodermata</taxon>
        <taxon>Eleutherozoa</taxon>
        <taxon>Echinozoa</taxon>
        <taxon>Holothuroidea</taxon>
        <taxon>Aspidochirotacea</taxon>
        <taxon>Aspidochirotida</taxon>
        <taxon>Holothuriidae</taxon>
        <taxon>Holothuria</taxon>
    </lineage>
</organism>
<dbReference type="InterPro" id="IPR001584">
    <property type="entry name" value="Integrase_cat-core"/>
</dbReference>
<dbReference type="AlphaFoldDB" id="A0A9Q1HFV7"/>
<evidence type="ECO:0000259" key="5">
    <source>
        <dbReference type="PROSITE" id="PS51379"/>
    </source>
</evidence>
<keyword evidence="1" id="KW-0863">Zinc-finger</keyword>
<dbReference type="PANTHER" id="PTHR37984">
    <property type="entry name" value="PROTEIN CBG26694"/>
    <property type="match status" value="1"/>
</dbReference>
<proteinExistence type="predicted"/>
<dbReference type="Gene3D" id="4.10.60.10">
    <property type="entry name" value="Zinc finger, CCHC-type"/>
    <property type="match status" value="1"/>
</dbReference>
<dbReference type="Pfam" id="PF00098">
    <property type="entry name" value="zf-CCHC"/>
    <property type="match status" value="1"/>
</dbReference>
<dbReference type="InterPro" id="IPR012337">
    <property type="entry name" value="RNaseH-like_sf"/>
</dbReference>
<feature type="domain" description="CCHC-type" evidence="3">
    <location>
        <begin position="171"/>
        <end position="186"/>
    </location>
</feature>
<keyword evidence="7" id="KW-1185">Reference proteome</keyword>
<keyword evidence="1" id="KW-0862">Zinc</keyword>
<feature type="region of interest" description="Disordered" evidence="2">
    <location>
        <begin position="125"/>
        <end position="164"/>
    </location>
</feature>
<reference evidence="6" key="1">
    <citation type="submission" date="2021-10" db="EMBL/GenBank/DDBJ databases">
        <title>Tropical sea cucumber genome reveals ecological adaptation and Cuvierian tubules defense mechanism.</title>
        <authorList>
            <person name="Chen T."/>
        </authorList>
    </citation>
    <scope>NUCLEOTIDE SEQUENCE</scope>
    <source>
        <strain evidence="6">Nanhai2018</strain>
        <tissue evidence="6">Muscle</tissue>
    </source>
</reference>
<dbReference type="PROSITE" id="PS50994">
    <property type="entry name" value="INTEGRASE"/>
    <property type="match status" value="1"/>
</dbReference>
<dbReference type="InterPro" id="IPR050951">
    <property type="entry name" value="Retrovirus_Pol_polyprotein"/>
</dbReference>
<evidence type="ECO:0000313" key="6">
    <source>
        <dbReference type="EMBL" id="KAJ8044924.1"/>
    </source>
</evidence>
<dbReference type="SUPFAM" id="SSF57756">
    <property type="entry name" value="Retrovirus zinc finger-like domains"/>
    <property type="match status" value="1"/>
</dbReference>
<dbReference type="SUPFAM" id="SSF53098">
    <property type="entry name" value="Ribonuclease H-like"/>
    <property type="match status" value="1"/>
</dbReference>
<feature type="compositionally biased region" description="Basic and acidic residues" evidence="2">
    <location>
        <begin position="1"/>
        <end position="29"/>
    </location>
</feature>
<dbReference type="Pfam" id="PF00665">
    <property type="entry name" value="rve"/>
    <property type="match status" value="1"/>
</dbReference>
<protein>
    <recommendedName>
        <fullName evidence="8">Polyprotein</fullName>
    </recommendedName>
</protein>
<dbReference type="PROSITE" id="PS50158">
    <property type="entry name" value="ZF_CCHC"/>
    <property type="match status" value="1"/>
</dbReference>
<dbReference type="FunFam" id="3.30.420.10:FF:000032">
    <property type="entry name" value="Retrovirus-related Pol polyprotein from transposon 297-like Protein"/>
    <property type="match status" value="1"/>
</dbReference>
<dbReference type="InterPro" id="IPR001878">
    <property type="entry name" value="Znf_CCHC"/>
</dbReference>
<sequence>MYEAQVKAHEAQRKAAESQLKVEEARRESSLSGRLSSGDGLNRAKSPKLPTFNQDRDDIDAYIHRFERYATSKNWDKETEWAINLGALLQEHATFLRERKPADIKEMAKYTDQYLEAHERWYQGGTKAKTNQQKSTRSQEKSEAKPSPAPSMKTSGSSQMADTSQRRRGSCFICGKRGHFAKDCRQRQSYAVLAEVLTGIIKLDPHLPVSRNCLQLLTKSRKRNFRQRCRRSRPPWREGCADHSMEVDEKASAATVLTRRQAQIESPGLRKLKVSSPIPNVTPDMLSTEQEKDVTLKKCRELAKSSELMESKNGSSHRNVKENGILYRKFQSPKVEFGNVVKQVVVPKCYRDYVMKVAHESILGGHQGSSRTYDKVCSSFIWPGLHADITRYCQSCDVCQRMCPKGRVSKVPLGSTPLLEEPFQRIAVDLVGPIKPSSARGHRYILVIVDYATRYPDAIPLKTIDTGTVAEGLLDVFSRVGIPKEILTDQGTQFVSNLMKEVSRLLPIRRFVTTPYHAMCNGLVEKFNGTIKATLKKMCEEKPQDWHRFISPLPFAYREIPQERTGFSPFELMYGRTVRGPMMILKELWTGSNESKARTSQKKYATYYNRCTRERQLAEGDEVLLLLPTDNNKLLMHWKGRFLVEKKVNAMNYKIYLGKSVKTFHINMLKRYHRAVPSAPQVTTCNANIYLTVGGAVIEDNEDREVIGGCNLTRPGNQRSEQDTSVDHYTNLKKAQISQSYRIRL</sequence>
<gene>
    <name evidence="6" type="ORF">HOLleu_07817</name>
</gene>
<evidence type="ECO:0000259" key="3">
    <source>
        <dbReference type="PROSITE" id="PS50158"/>
    </source>
</evidence>
<feature type="compositionally biased region" description="Polar residues" evidence="2">
    <location>
        <begin position="152"/>
        <end position="163"/>
    </location>
</feature>
<dbReference type="FunFam" id="1.10.340.70:FF:000001">
    <property type="entry name" value="Retrovirus-related Pol polyprotein from transposon gypsy-like Protein"/>
    <property type="match status" value="1"/>
</dbReference>
<accession>A0A9Q1HFV7</accession>
<evidence type="ECO:0000256" key="1">
    <source>
        <dbReference type="PROSITE-ProRule" id="PRU00047"/>
    </source>
</evidence>
<feature type="domain" description="4Fe-4S ferredoxin-type" evidence="5">
    <location>
        <begin position="383"/>
        <end position="413"/>
    </location>
</feature>
<evidence type="ECO:0008006" key="8">
    <source>
        <dbReference type="Google" id="ProtNLM"/>
    </source>
</evidence>
<dbReference type="GO" id="GO:0015074">
    <property type="term" value="P:DNA integration"/>
    <property type="evidence" value="ECO:0007669"/>
    <property type="project" value="InterPro"/>
</dbReference>
<dbReference type="Gene3D" id="1.10.340.70">
    <property type="match status" value="1"/>
</dbReference>
<dbReference type="OrthoDB" id="425619at2759"/>
<dbReference type="PROSITE" id="PS51379">
    <property type="entry name" value="4FE4S_FER_2"/>
    <property type="match status" value="1"/>
</dbReference>
<dbReference type="PANTHER" id="PTHR37984:SF15">
    <property type="entry name" value="INTEGRASE CATALYTIC DOMAIN-CONTAINING PROTEIN"/>
    <property type="match status" value="1"/>
</dbReference>
<evidence type="ECO:0000313" key="7">
    <source>
        <dbReference type="Proteomes" id="UP001152320"/>
    </source>
</evidence>
<feature type="domain" description="Integrase catalytic" evidence="4">
    <location>
        <begin position="418"/>
        <end position="577"/>
    </location>
</feature>
<dbReference type="Gene3D" id="3.30.420.10">
    <property type="entry name" value="Ribonuclease H-like superfamily/Ribonuclease H"/>
    <property type="match status" value="1"/>
</dbReference>
<dbReference type="GO" id="GO:0003676">
    <property type="term" value="F:nucleic acid binding"/>
    <property type="evidence" value="ECO:0007669"/>
    <property type="project" value="InterPro"/>
</dbReference>
<comment type="caution">
    <text evidence="6">The sequence shown here is derived from an EMBL/GenBank/DDBJ whole genome shotgun (WGS) entry which is preliminary data.</text>
</comment>
<dbReference type="InterPro" id="IPR036875">
    <property type="entry name" value="Znf_CCHC_sf"/>
</dbReference>
<dbReference type="Pfam" id="PF17921">
    <property type="entry name" value="Integrase_H2C2"/>
    <property type="match status" value="1"/>
</dbReference>
<feature type="compositionally biased region" description="Low complexity" evidence="2">
    <location>
        <begin position="30"/>
        <end position="41"/>
    </location>
</feature>
<dbReference type="EMBL" id="JAIZAY010000003">
    <property type="protein sequence ID" value="KAJ8044924.1"/>
    <property type="molecule type" value="Genomic_DNA"/>
</dbReference>
<feature type="region of interest" description="Disordered" evidence="2">
    <location>
        <begin position="1"/>
        <end position="54"/>
    </location>
</feature>
<dbReference type="SMART" id="SM00343">
    <property type="entry name" value="ZnF_C2HC"/>
    <property type="match status" value="1"/>
</dbReference>
<evidence type="ECO:0000259" key="4">
    <source>
        <dbReference type="PROSITE" id="PS50994"/>
    </source>
</evidence>
<keyword evidence="1" id="KW-0479">Metal-binding</keyword>
<dbReference type="InterPro" id="IPR041588">
    <property type="entry name" value="Integrase_H2C2"/>
</dbReference>
<dbReference type="Proteomes" id="UP001152320">
    <property type="component" value="Chromosome 3"/>
</dbReference>